<evidence type="ECO:0000256" key="6">
    <source>
        <dbReference type="RuleBase" id="RU363076"/>
    </source>
</evidence>
<accession>A0A0N4WIN9</accession>
<proteinExistence type="inferred from homology"/>
<evidence type="ECO:0000256" key="5">
    <source>
        <dbReference type="ARBA" id="ARBA00023136"/>
    </source>
</evidence>
<dbReference type="AlphaFoldDB" id="A0A0N4WIN9"/>
<keyword evidence="6" id="KW-0496">Mitochondrion</keyword>
<comment type="similarity">
    <text evidence="2 6">Belongs to the SURF1 family.</text>
</comment>
<keyword evidence="3" id="KW-0812">Transmembrane</keyword>
<feature type="compositionally biased region" description="Basic and acidic residues" evidence="7">
    <location>
        <begin position="1"/>
        <end position="11"/>
    </location>
</feature>
<dbReference type="EMBL" id="UZAF01017400">
    <property type="protein sequence ID" value="VDO41238.1"/>
    <property type="molecule type" value="Genomic_DNA"/>
</dbReference>
<dbReference type="OMA" id="PAWEAGC"/>
<dbReference type="PROSITE" id="PS50895">
    <property type="entry name" value="SURF1"/>
    <property type="match status" value="1"/>
</dbReference>
<evidence type="ECO:0000256" key="3">
    <source>
        <dbReference type="ARBA" id="ARBA00022692"/>
    </source>
</evidence>
<name>A0A0N4WIN9_HAEPC</name>
<reference evidence="8 9" key="2">
    <citation type="submission" date="2018-11" db="EMBL/GenBank/DDBJ databases">
        <authorList>
            <consortium name="Pathogen Informatics"/>
        </authorList>
    </citation>
    <scope>NUCLEOTIDE SEQUENCE [LARGE SCALE GENOMIC DNA]</scope>
    <source>
        <strain evidence="8 9">MHpl1</strain>
    </source>
</reference>
<gene>
    <name evidence="8" type="ORF">HPLM_LOCUS10826</name>
</gene>
<dbReference type="PANTHER" id="PTHR23427">
    <property type="entry name" value="SURFEIT LOCUS PROTEIN"/>
    <property type="match status" value="1"/>
</dbReference>
<dbReference type="Proteomes" id="UP000268014">
    <property type="component" value="Unassembled WGS sequence"/>
</dbReference>
<evidence type="ECO:0000313" key="10">
    <source>
        <dbReference type="WBParaSite" id="HPLM_0001083401-mRNA-1"/>
    </source>
</evidence>
<evidence type="ECO:0000256" key="2">
    <source>
        <dbReference type="ARBA" id="ARBA00007165"/>
    </source>
</evidence>
<keyword evidence="9" id="KW-1185">Reference proteome</keyword>
<evidence type="ECO:0000256" key="7">
    <source>
        <dbReference type="SAM" id="MobiDB-lite"/>
    </source>
</evidence>
<dbReference type="STRING" id="6290.A0A0N4WIN9"/>
<dbReference type="InterPro" id="IPR002994">
    <property type="entry name" value="Surf1/Shy1"/>
</dbReference>
<dbReference type="Pfam" id="PF02104">
    <property type="entry name" value="SURF1"/>
    <property type="match status" value="1"/>
</dbReference>
<dbReference type="CDD" id="cd06662">
    <property type="entry name" value="SURF1"/>
    <property type="match status" value="1"/>
</dbReference>
<evidence type="ECO:0000256" key="4">
    <source>
        <dbReference type="ARBA" id="ARBA00022989"/>
    </source>
</evidence>
<reference evidence="10" key="1">
    <citation type="submission" date="2017-02" db="UniProtKB">
        <authorList>
            <consortium name="WormBaseParasite"/>
        </authorList>
    </citation>
    <scope>IDENTIFICATION</scope>
</reference>
<comment type="function">
    <text evidence="6">Probably involved in the biogenesis of the COX complex.</text>
</comment>
<evidence type="ECO:0000256" key="1">
    <source>
        <dbReference type="ARBA" id="ARBA00004370"/>
    </source>
</evidence>
<keyword evidence="4" id="KW-1133">Transmembrane helix</keyword>
<dbReference type="InterPro" id="IPR045214">
    <property type="entry name" value="Surf1/Surf4"/>
</dbReference>
<organism evidence="10">
    <name type="scientific">Haemonchus placei</name>
    <name type="common">Barber's pole worm</name>
    <dbReference type="NCBI Taxonomy" id="6290"/>
    <lineage>
        <taxon>Eukaryota</taxon>
        <taxon>Metazoa</taxon>
        <taxon>Ecdysozoa</taxon>
        <taxon>Nematoda</taxon>
        <taxon>Chromadorea</taxon>
        <taxon>Rhabditida</taxon>
        <taxon>Rhabditina</taxon>
        <taxon>Rhabditomorpha</taxon>
        <taxon>Strongyloidea</taxon>
        <taxon>Trichostrongylidae</taxon>
        <taxon>Haemonchus</taxon>
    </lineage>
</organism>
<comment type="subcellular location">
    <subcellularLocation>
        <location evidence="1">Membrane</location>
    </subcellularLocation>
    <subcellularLocation>
        <location evidence="6">Mitochondrion inner membrane</location>
        <topology evidence="6">Multi-pass membrane protein</topology>
    </subcellularLocation>
</comment>
<sequence>LDRQEGKEKQSRRNGNSRGDGGNEGHKRPAGSFSMLIIPAVTFGLGCWQTYRLRWKLNLIEKLRERLNEPAVDFPLDELEPFFIPKRHAERTTASMLSNDNLSSHGAHIITPFRLLNSDLVIMINRGWVPISRISPNSRQDSQVKGIVTFEAVVRKSETRPQFMGANIPEKGTWFYKDFDQMARQYGTAPIYLEAVYESTIPRGPIGGQSNVTVRNDHLQYLITWLVCWLPLVSQCLCLSKFKF</sequence>
<dbReference type="WBParaSite" id="HPLM_0001083401-mRNA-1">
    <property type="protein sequence ID" value="HPLM_0001083401-mRNA-1"/>
    <property type="gene ID" value="HPLM_0001083401"/>
</dbReference>
<dbReference type="OrthoDB" id="10040024at2759"/>
<dbReference type="GO" id="GO:0033617">
    <property type="term" value="P:mitochondrial respiratory chain complex IV assembly"/>
    <property type="evidence" value="ECO:0007669"/>
    <property type="project" value="TreeGrafter"/>
</dbReference>
<keyword evidence="5" id="KW-0472">Membrane</keyword>
<evidence type="ECO:0000313" key="9">
    <source>
        <dbReference type="Proteomes" id="UP000268014"/>
    </source>
</evidence>
<keyword evidence="6" id="KW-0999">Mitochondrion inner membrane</keyword>
<dbReference type="PANTHER" id="PTHR23427:SF2">
    <property type="entry name" value="SURFEIT LOCUS PROTEIN 1"/>
    <property type="match status" value="1"/>
</dbReference>
<feature type="region of interest" description="Disordered" evidence="7">
    <location>
        <begin position="1"/>
        <end position="28"/>
    </location>
</feature>
<evidence type="ECO:0000313" key="8">
    <source>
        <dbReference type="EMBL" id="VDO41238.1"/>
    </source>
</evidence>
<protein>
    <recommendedName>
        <fullName evidence="6">SURF1-like protein</fullName>
    </recommendedName>
</protein>
<dbReference type="GO" id="GO:0005743">
    <property type="term" value="C:mitochondrial inner membrane"/>
    <property type="evidence" value="ECO:0007669"/>
    <property type="project" value="UniProtKB-SubCell"/>
</dbReference>